<evidence type="ECO:0000313" key="2">
    <source>
        <dbReference type="EMBL" id="KAJ1165549.1"/>
    </source>
</evidence>
<protein>
    <submittedName>
        <fullName evidence="2">Uncharacterized protein</fullName>
    </submittedName>
</protein>
<evidence type="ECO:0000256" key="1">
    <source>
        <dbReference type="SAM" id="MobiDB-lite"/>
    </source>
</evidence>
<dbReference type="AlphaFoldDB" id="A0AAV7SNG8"/>
<organism evidence="2 3">
    <name type="scientific">Pleurodeles waltl</name>
    <name type="common">Iberian ribbed newt</name>
    <dbReference type="NCBI Taxonomy" id="8319"/>
    <lineage>
        <taxon>Eukaryota</taxon>
        <taxon>Metazoa</taxon>
        <taxon>Chordata</taxon>
        <taxon>Craniata</taxon>
        <taxon>Vertebrata</taxon>
        <taxon>Euteleostomi</taxon>
        <taxon>Amphibia</taxon>
        <taxon>Batrachia</taxon>
        <taxon>Caudata</taxon>
        <taxon>Salamandroidea</taxon>
        <taxon>Salamandridae</taxon>
        <taxon>Pleurodelinae</taxon>
        <taxon>Pleurodeles</taxon>
    </lineage>
</organism>
<name>A0AAV7SNG8_PLEWA</name>
<reference evidence="2" key="1">
    <citation type="journal article" date="2022" name="bioRxiv">
        <title>Sequencing and chromosome-scale assembly of the giantPleurodeles waltlgenome.</title>
        <authorList>
            <person name="Brown T."/>
            <person name="Elewa A."/>
            <person name="Iarovenko S."/>
            <person name="Subramanian E."/>
            <person name="Araus A.J."/>
            <person name="Petzold A."/>
            <person name="Susuki M."/>
            <person name="Suzuki K.-i.T."/>
            <person name="Hayashi T."/>
            <person name="Toyoda A."/>
            <person name="Oliveira C."/>
            <person name="Osipova E."/>
            <person name="Leigh N.D."/>
            <person name="Simon A."/>
            <person name="Yun M.H."/>
        </authorList>
    </citation>
    <scope>NUCLEOTIDE SEQUENCE</scope>
    <source>
        <strain evidence="2">20211129_DDA</strain>
        <tissue evidence="2">Liver</tissue>
    </source>
</reference>
<evidence type="ECO:0000313" key="3">
    <source>
        <dbReference type="Proteomes" id="UP001066276"/>
    </source>
</evidence>
<sequence length="120" mass="12926">MRKKRPAFPQSSGRRCVGPATIALLRHCSAAGDLLCCASEVCSGRPAGCGGERRRRSSPSPQRVTSAMSWLSAEELRVTRWTGCTALCAPTSIAGPHKGEARVCLQEYPSPVHTARQVKY</sequence>
<proteinExistence type="predicted"/>
<keyword evidence="3" id="KW-1185">Reference proteome</keyword>
<dbReference type="Proteomes" id="UP001066276">
    <property type="component" value="Chromosome 4_2"/>
</dbReference>
<comment type="caution">
    <text evidence="2">The sequence shown here is derived from an EMBL/GenBank/DDBJ whole genome shotgun (WGS) entry which is preliminary data.</text>
</comment>
<accession>A0AAV7SNG8</accession>
<dbReference type="EMBL" id="JANPWB010000008">
    <property type="protein sequence ID" value="KAJ1165549.1"/>
    <property type="molecule type" value="Genomic_DNA"/>
</dbReference>
<feature type="region of interest" description="Disordered" evidence="1">
    <location>
        <begin position="45"/>
        <end position="64"/>
    </location>
</feature>
<gene>
    <name evidence="2" type="ORF">NDU88_005971</name>
</gene>